<keyword evidence="8" id="KW-1185">Reference proteome</keyword>
<dbReference type="SUPFAM" id="SSF144091">
    <property type="entry name" value="Rhomboid-like"/>
    <property type="match status" value="1"/>
</dbReference>
<organism evidence="7 8">
    <name type="scientific">Pontibacterium sinense</name>
    <dbReference type="NCBI Taxonomy" id="2781979"/>
    <lineage>
        <taxon>Bacteria</taxon>
        <taxon>Pseudomonadati</taxon>
        <taxon>Pseudomonadota</taxon>
        <taxon>Gammaproteobacteria</taxon>
        <taxon>Oceanospirillales</taxon>
        <taxon>Oceanospirillaceae</taxon>
        <taxon>Pontibacterium</taxon>
    </lineage>
</organism>
<sequence length="161" mass="17986">MAIVHNGEWWRLITSHLVHSNTSHLFWDVITFAAVSAYLERKQPDLVVPAWLLGMVSVNLLLLSPLSDLSYYCGLSGMLFTPLTLAVIIYQRGTSGLIGWLPMLVCATKLLWELLRTQTLLVNTDWQAYPESHAAGVIGGLFVYLCVRLKKPPTLNAHQLA</sequence>
<dbReference type="AlphaFoldDB" id="A0A8J7FK21"/>
<keyword evidence="3 5" id="KW-1133">Transmembrane helix</keyword>
<keyword evidence="7" id="KW-0378">Hydrolase</keyword>
<dbReference type="InterPro" id="IPR023826">
    <property type="entry name" value="Rhom-like_SP_proteobac"/>
</dbReference>
<protein>
    <submittedName>
        <fullName evidence="7">Rhombosortase</fullName>
        <ecNumber evidence="7">3.4.21.-</ecNumber>
    </submittedName>
</protein>
<feature type="transmembrane region" description="Helical" evidence="5">
    <location>
        <begin position="69"/>
        <end position="90"/>
    </location>
</feature>
<dbReference type="EMBL" id="JADEYS010000002">
    <property type="protein sequence ID" value="MBE9396252.1"/>
    <property type="molecule type" value="Genomic_DNA"/>
</dbReference>
<dbReference type="EC" id="3.4.21.-" evidence="7"/>
<dbReference type="NCBIfam" id="TIGR03902">
    <property type="entry name" value="rhom_GG_sort"/>
    <property type="match status" value="1"/>
</dbReference>
<evidence type="ECO:0000256" key="5">
    <source>
        <dbReference type="SAM" id="Phobius"/>
    </source>
</evidence>
<dbReference type="GO" id="GO:0016020">
    <property type="term" value="C:membrane"/>
    <property type="evidence" value="ECO:0007669"/>
    <property type="project" value="UniProtKB-SubCell"/>
</dbReference>
<evidence type="ECO:0000313" key="8">
    <source>
        <dbReference type="Proteomes" id="UP000640333"/>
    </source>
</evidence>
<evidence type="ECO:0000256" key="1">
    <source>
        <dbReference type="ARBA" id="ARBA00004141"/>
    </source>
</evidence>
<dbReference type="Proteomes" id="UP000640333">
    <property type="component" value="Unassembled WGS sequence"/>
</dbReference>
<feature type="domain" description="Peptidase S54 rhomboid" evidence="6">
    <location>
        <begin position="7"/>
        <end position="147"/>
    </location>
</feature>
<name>A0A8J7FK21_9GAMM</name>
<dbReference type="Pfam" id="PF01694">
    <property type="entry name" value="Rhomboid"/>
    <property type="match status" value="1"/>
</dbReference>
<evidence type="ECO:0000313" key="7">
    <source>
        <dbReference type="EMBL" id="MBE9396252.1"/>
    </source>
</evidence>
<keyword evidence="2 5" id="KW-0812">Transmembrane</keyword>
<dbReference type="Gene3D" id="1.20.1540.10">
    <property type="entry name" value="Rhomboid-like"/>
    <property type="match status" value="1"/>
</dbReference>
<dbReference type="GO" id="GO:0004252">
    <property type="term" value="F:serine-type endopeptidase activity"/>
    <property type="evidence" value="ECO:0007669"/>
    <property type="project" value="InterPro"/>
</dbReference>
<comment type="caution">
    <text evidence="7">The sequence shown here is derived from an EMBL/GenBank/DDBJ whole genome shotgun (WGS) entry which is preliminary data.</text>
</comment>
<feature type="transmembrane region" description="Helical" evidence="5">
    <location>
        <begin position="97"/>
        <end position="115"/>
    </location>
</feature>
<gene>
    <name evidence="7" type="primary">rrtA</name>
    <name evidence="7" type="ORF">IOQ59_03130</name>
</gene>
<feature type="transmembrane region" description="Helical" evidence="5">
    <location>
        <begin position="46"/>
        <end position="63"/>
    </location>
</feature>
<proteinExistence type="predicted"/>
<reference evidence="7" key="1">
    <citation type="submission" date="2020-10" db="EMBL/GenBank/DDBJ databases">
        <title>Bacterium isolated from coastal waters sediment.</title>
        <authorList>
            <person name="Chen R.-J."/>
            <person name="Lu D.-C."/>
            <person name="Zhu K.-L."/>
            <person name="Du Z.-J."/>
        </authorList>
    </citation>
    <scope>NUCLEOTIDE SEQUENCE</scope>
    <source>
        <strain evidence="7">N1Y112</strain>
    </source>
</reference>
<evidence type="ECO:0000259" key="6">
    <source>
        <dbReference type="Pfam" id="PF01694"/>
    </source>
</evidence>
<dbReference type="InterPro" id="IPR022764">
    <property type="entry name" value="Peptidase_S54_rhomboid_dom"/>
</dbReference>
<dbReference type="InterPro" id="IPR035952">
    <property type="entry name" value="Rhomboid-like_sf"/>
</dbReference>
<comment type="subcellular location">
    <subcellularLocation>
        <location evidence="1">Membrane</location>
        <topology evidence="1">Multi-pass membrane protein</topology>
    </subcellularLocation>
</comment>
<evidence type="ECO:0000256" key="4">
    <source>
        <dbReference type="ARBA" id="ARBA00023136"/>
    </source>
</evidence>
<evidence type="ECO:0000256" key="3">
    <source>
        <dbReference type="ARBA" id="ARBA00022989"/>
    </source>
</evidence>
<accession>A0A8J7FK21</accession>
<evidence type="ECO:0000256" key="2">
    <source>
        <dbReference type="ARBA" id="ARBA00022692"/>
    </source>
</evidence>
<keyword evidence="4 5" id="KW-0472">Membrane</keyword>